<dbReference type="Proteomes" id="UP000199341">
    <property type="component" value="Unassembled WGS sequence"/>
</dbReference>
<comment type="similarity">
    <text evidence="1">Belongs to the universal stress protein A family.</text>
</comment>
<dbReference type="Pfam" id="PF00582">
    <property type="entry name" value="Usp"/>
    <property type="match status" value="2"/>
</dbReference>
<dbReference type="InterPro" id="IPR006015">
    <property type="entry name" value="Universal_stress_UspA"/>
</dbReference>
<name>A0A1G9W5H5_9ACTN</name>
<organism evidence="4 5">
    <name type="scientific">Actinacidiphila guanduensis</name>
    <dbReference type="NCBI Taxonomy" id="310781"/>
    <lineage>
        <taxon>Bacteria</taxon>
        <taxon>Bacillati</taxon>
        <taxon>Actinomycetota</taxon>
        <taxon>Actinomycetes</taxon>
        <taxon>Kitasatosporales</taxon>
        <taxon>Streptomycetaceae</taxon>
        <taxon>Actinacidiphila</taxon>
    </lineage>
</organism>
<dbReference type="SUPFAM" id="SSF52402">
    <property type="entry name" value="Adenine nucleotide alpha hydrolases-like"/>
    <property type="match status" value="2"/>
</dbReference>
<evidence type="ECO:0000313" key="5">
    <source>
        <dbReference type="Proteomes" id="UP000199341"/>
    </source>
</evidence>
<feature type="region of interest" description="Disordered" evidence="2">
    <location>
        <begin position="1"/>
        <end position="58"/>
    </location>
</feature>
<dbReference type="STRING" id="310781.SAMN05216259_101513"/>
<feature type="domain" description="UspA" evidence="3">
    <location>
        <begin position="72"/>
        <end position="204"/>
    </location>
</feature>
<dbReference type="PANTHER" id="PTHR46268">
    <property type="entry name" value="STRESS RESPONSE PROTEIN NHAX"/>
    <property type="match status" value="1"/>
</dbReference>
<dbReference type="Gene3D" id="3.40.50.620">
    <property type="entry name" value="HUPs"/>
    <property type="match status" value="2"/>
</dbReference>
<protein>
    <submittedName>
        <fullName evidence="4">Nucleotide-binding universal stress protein, UspA family</fullName>
    </submittedName>
</protein>
<dbReference type="PRINTS" id="PR01438">
    <property type="entry name" value="UNVRSLSTRESS"/>
</dbReference>
<evidence type="ECO:0000256" key="2">
    <source>
        <dbReference type="SAM" id="MobiDB-lite"/>
    </source>
</evidence>
<evidence type="ECO:0000313" key="4">
    <source>
        <dbReference type="EMBL" id="SDM79553.1"/>
    </source>
</evidence>
<sequence length="352" mass="36083">MPGGEGAADPAGTGPFGRAAGVLRHVRGPGGSRTLGGETRKGAAEGTRPDGPGPRGIRKAVRDMALPPATGRVVAGVDGSQASLTAAAWAAREAALRGAELELLNVWHPPTGNIQFSPAPEELRLWEEGRTRAAADEAVGEHPALAVTARQAFGTPVKALLDALDEAALLVLGSRGLGRTGGLLLGSVGLAVLARCAKPVVIVREQRPAPETADVVVGVDLDHQWAPLLDFAAAEAALRGTAVRVVHAFDLRRLYGYGAPALEPETARELRGEAEADLRRRLRPWLGPDAPEVRVEVPQAAAASGLLGAAEGAGLVVVGRRHGGGPPGLRLGPVAHAVLHHAGCPVAVVPHP</sequence>
<gene>
    <name evidence="4" type="ORF">SAMN05216259_101513</name>
</gene>
<keyword evidence="5" id="KW-1185">Reference proteome</keyword>
<dbReference type="AlphaFoldDB" id="A0A1G9W5H5"/>
<reference evidence="4 5" key="1">
    <citation type="submission" date="2016-10" db="EMBL/GenBank/DDBJ databases">
        <authorList>
            <person name="de Groot N.N."/>
        </authorList>
    </citation>
    <scope>NUCLEOTIDE SEQUENCE [LARGE SCALE GENOMIC DNA]</scope>
    <source>
        <strain evidence="4 5">CGMCC 4.2022</strain>
    </source>
</reference>
<dbReference type="InterPro" id="IPR014729">
    <property type="entry name" value="Rossmann-like_a/b/a_fold"/>
</dbReference>
<feature type="domain" description="UspA" evidence="3">
    <location>
        <begin position="215"/>
        <end position="350"/>
    </location>
</feature>
<dbReference type="PANTHER" id="PTHR46268:SF6">
    <property type="entry name" value="UNIVERSAL STRESS PROTEIN UP12"/>
    <property type="match status" value="1"/>
</dbReference>
<proteinExistence type="inferred from homology"/>
<evidence type="ECO:0000256" key="1">
    <source>
        <dbReference type="ARBA" id="ARBA00008791"/>
    </source>
</evidence>
<dbReference type="InterPro" id="IPR006016">
    <property type="entry name" value="UspA"/>
</dbReference>
<accession>A0A1G9W5H5</accession>
<dbReference type="EMBL" id="FNIE01000001">
    <property type="protein sequence ID" value="SDM79553.1"/>
    <property type="molecule type" value="Genomic_DNA"/>
</dbReference>
<evidence type="ECO:0000259" key="3">
    <source>
        <dbReference type="Pfam" id="PF00582"/>
    </source>
</evidence>